<feature type="transmembrane region" description="Helical" evidence="1">
    <location>
        <begin position="55"/>
        <end position="73"/>
    </location>
</feature>
<dbReference type="InterPro" id="IPR016566">
    <property type="entry name" value="UCP010219"/>
</dbReference>
<keyword evidence="1" id="KW-0812">Transmembrane</keyword>
<dbReference type="RefSeq" id="WP_086615750.1">
    <property type="nucleotide sequence ID" value="NZ_MTPX02000073.1"/>
</dbReference>
<accession>A0ABX4M8Z1</accession>
<keyword evidence="1" id="KW-1133">Transmembrane helix</keyword>
<name>A0ABX4M8Z1_9ACTO</name>
<reference evidence="2 3" key="1">
    <citation type="submission" date="2017-10" db="EMBL/GenBank/DDBJ databases">
        <title>Draft genome sequence of cellulolytic Actinomyces sp CtC72 isolated from cattle rumen fluid.</title>
        <authorList>
            <person name="Joshi A.J."/>
            <person name="Vasudevan G."/>
            <person name="Lanjekar V.B."/>
            <person name="Hivarkar S."/>
            <person name="Engineer A."/>
            <person name="Pore S.D."/>
            <person name="Dhakephalkar P.K."/>
            <person name="Dagar S."/>
        </authorList>
    </citation>
    <scope>NUCLEOTIDE SEQUENCE [LARGE SCALE GENOMIC DNA]</scope>
    <source>
        <strain evidence="3">CtC72</strain>
    </source>
</reference>
<dbReference type="EMBL" id="MTPX02000073">
    <property type="protein sequence ID" value="PHP51923.1"/>
    <property type="molecule type" value="Genomic_DNA"/>
</dbReference>
<evidence type="ECO:0000313" key="2">
    <source>
        <dbReference type="EMBL" id="PHP51923.1"/>
    </source>
</evidence>
<keyword evidence="3" id="KW-1185">Reference proteome</keyword>
<feature type="transmembrane region" description="Helical" evidence="1">
    <location>
        <begin position="195"/>
        <end position="213"/>
    </location>
</feature>
<sequence length="227" mass="23589">MSERSDTDSLARSGLGALDADRFDAAAAVGGWRGVLESAAPTLVFVCVLAVRPHALAPALLASLAVSAVALVARLCGRQGLTQVLGGAALAVISALWAWRSGSATNFYATGLVINAVWLAATGGSLLVRRPLVGLLLDAWHAAAGESRPTDAGARRRYAVGTGILVAMFALRLAVELPLYLAGEAAVGALGVARLLLGLPLFALTLWFVWLIVNPTFRPVPQPHPQR</sequence>
<gene>
    <name evidence="2" type="ORF">BW737_013255</name>
</gene>
<dbReference type="Proteomes" id="UP000194577">
    <property type="component" value="Unassembled WGS sequence"/>
</dbReference>
<dbReference type="Pfam" id="PF11361">
    <property type="entry name" value="DUF3159"/>
    <property type="match status" value="1"/>
</dbReference>
<feature type="transmembrane region" description="Helical" evidence="1">
    <location>
        <begin position="105"/>
        <end position="128"/>
    </location>
</feature>
<protein>
    <submittedName>
        <fullName evidence="2">DUF3159 domain-containing protein</fullName>
    </submittedName>
</protein>
<proteinExistence type="predicted"/>
<feature type="transmembrane region" description="Helical" evidence="1">
    <location>
        <begin position="80"/>
        <end position="99"/>
    </location>
</feature>
<evidence type="ECO:0000313" key="3">
    <source>
        <dbReference type="Proteomes" id="UP000194577"/>
    </source>
</evidence>
<comment type="caution">
    <text evidence="2">The sequence shown here is derived from an EMBL/GenBank/DDBJ whole genome shotgun (WGS) entry which is preliminary data.</text>
</comment>
<organism evidence="2 3">
    <name type="scientific">Actinomyces ruminis</name>
    <dbReference type="NCBI Taxonomy" id="1937003"/>
    <lineage>
        <taxon>Bacteria</taxon>
        <taxon>Bacillati</taxon>
        <taxon>Actinomycetota</taxon>
        <taxon>Actinomycetes</taxon>
        <taxon>Actinomycetales</taxon>
        <taxon>Actinomycetaceae</taxon>
        <taxon>Actinomyces</taxon>
    </lineage>
</organism>
<keyword evidence="1" id="KW-0472">Membrane</keyword>
<evidence type="ECO:0000256" key="1">
    <source>
        <dbReference type="SAM" id="Phobius"/>
    </source>
</evidence>
<feature type="transmembrane region" description="Helical" evidence="1">
    <location>
        <begin position="158"/>
        <end position="175"/>
    </location>
</feature>